<dbReference type="PANTHER" id="PTHR30177:SF33">
    <property type="entry name" value="POSSIBLE OSMOPROTECTANT (GLYCINE BETAINE_CARNITINE_CHOLINE_L-PROLINE) TRANSPORT INTEGRAL MEMBRANE PROTEIN ABC TRANSPORTER PROZ"/>
    <property type="match status" value="1"/>
</dbReference>
<feature type="transmembrane region" description="Helical" evidence="6">
    <location>
        <begin position="29"/>
        <end position="49"/>
    </location>
</feature>
<dbReference type="AlphaFoldDB" id="A0A917WH41"/>
<dbReference type="PANTHER" id="PTHR30177">
    <property type="entry name" value="GLYCINE BETAINE/L-PROLINE TRANSPORT SYSTEM PERMEASE PROTEIN PROW"/>
    <property type="match status" value="1"/>
</dbReference>
<feature type="transmembrane region" description="Helical" evidence="6">
    <location>
        <begin position="160"/>
        <end position="184"/>
    </location>
</feature>
<proteinExistence type="inferred from homology"/>
<evidence type="ECO:0000256" key="6">
    <source>
        <dbReference type="RuleBase" id="RU363032"/>
    </source>
</evidence>
<keyword evidence="9" id="KW-1185">Reference proteome</keyword>
<keyword evidence="2 6" id="KW-0813">Transport</keyword>
<dbReference type="GO" id="GO:0055085">
    <property type="term" value="P:transmembrane transport"/>
    <property type="evidence" value="ECO:0007669"/>
    <property type="project" value="InterPro"/>
</dbReference>
<evidence type="ECO:0000256" key="4">
    <source>
        <dbReference type="ARBA" id="ARBA00022989"/>
    </source>
</evidence>
<keyword evidence="5 6" id="KW-0472">Membrane</keyword>
<dbReference type="InterPro" id="IPR035906">
    <property type="entry name" value="MetI-like_sf"/>
</dbReference>
<feature type="transmembrane region" description="Helical" evidence="6">
    <location>
        <begin position="93"/>
        <end position="112"/>
    </location>
</feature>
<keyword evidence="3 6" id="KW-0812">Transmembrane</keyword>
<gene>
    <name evidence="8" type="primary">proW</name>
    <name evidence="8" type="ORF">GCM10011594_24780</name>
</gene>
<sequence>MIGDWWSYLTDPDNWDGRNGLWANIVEHVTYSGIAVGVALLIAFPLGLWIGHTGRGATLVVGTVNASRALPTFGLMVLLFILISPHFTGKTDLPYILPVEIVLLLLAVPPILSNTYAGLQSVDPAVRDAARGMGMTGGQVLRQVELPNAYPLIMSGLRSAALQVIATATVGAYIGLGGLGAPIYDATQQGPFQDTESSHLATGELLTGAFLVAALALLIDLVLATIQRYTTSRGITGRYRSSSDLVAPSEVAVRAAEGRTDLAPGGQQVAAL</sequence>
<organism evidence="8 9">
    <name type="scientific">Nakamurella endophytica</name>
    <dbReference type="NCBI Taxonomy" id="1748367"/>
    <lineage>
        <taxon>Bacteria</taxon>
        <taxon>Bacillati</taxon>
        <taxon>Actinomycetota</taxon>
        <taxon>Actinomycetes</taxon>
        <taxon>Nakamurellales</taxon>
        <taxon>Nakamurellaceae</taxon>
        <taxon>Nakamurella</taxon>
    </lineage>
</organism>
<dbReference type="InterPro" id="IPR051204">
    <property type="entry name" value="ABC_transp_perm/SBD"/>
</dbReference>
<comment type="subcellular location">
    <subcellularLocation>
        <location evidence="6">Cell membrane</location>
        <topology evidence="6">Multi-pass membrane protein</topology>
    </subcellularLocation>
    <subcellularLocation>
        <location evidence="1">Membrane</location>
        <topology evidence="1">Multi-pass membrane protein</topology>
    </subcellularLocation>
</comment>
<accession>A0A917WH41</accession>
<comment type="similarity">
    <text evidence="6">Belongs to the binding-protein-dependent transport system permease family.</text>
</comment>
<dbReference type="RefSeq" id="WP_229674338.1">
    <property type="nucleotide sequence ID" value="NZ_BMNA01000004.1"/>
</dbReference>
<comment type="caution">
    <text evidence="8">The sequence shown here is derived from an EMBL/GenBank/DDBJ whole genome shotgun (WGS) entry which is preliminary data.</text>
</comment>
<evidence type="ECO:0000256" key="2">
    <source>
        <dbReference type="ARBA" id="ARBA00022448"/>
    </source>
</evidence>
<dbReference type="GO" id="GO:0031460">
    <property type="term" value="P:glycine betaine transport"/>
    <property type="evidence" value="ECO:0007669"/>
    <property type="project" value="TreeGrafter"/>
</dbReference>
<dbReference type="Pfam" id="PF00528">
    <property type="entry name" value="BPD_transp_1"/>
    <property type="match status" value="1"/>
</dbReference>
<dbReference type="CDD" id="cd06261">
    <property type="entry name" value="TM_PBP2"/>
    <property type="match status" value="1"/>
</dbReference>
<evidence type="ECO:0000256" key="1">
    <source>
        <dbReference type="ARBA" id="ARBA00004141"/>
    </source>
</evidence>
<dbReference type="GO" id="GO:0005886">
    <property type="term" value="C:plasma membrane"/>
    <property type="evidence" value="ECO:0007669"/>
    <property type="project" value="UniProtKB-SubCell"/>
</dbReference>
<dbReference type="Proteomes" id="UP000655208">
    <property type="component" value="Unassembled WGS sequence"/>
</dbReference>
<reference evidence="8" key="1">
    <citation type="journal article" date="2014" name="Int. J. Syst. Evol. Microbiol.">
        <title>Complete genome sequence of Corynebacterium casei LMG S-19264T (=DSM 44701T), isolated from a smear-ripened cheese.</title>
        <authorList>
            <consortium name="US DOE Joint Genome Institute (JGI-PGF)"/>
            <person name="Walter F."/>
            <person name="Albersmeier A."/>
            <person name="Kalinowski J."/>
            <person name="Ruckert C."/>
        </authorList>
    </citation>
    <scope>NUCLEOTIDE SEQUENCE</scope>
    <source>
        <strain evidence="8">CGMCC 4.7308</strain>
    </source>
</reference>
<feature type="transmembrane region" description="Helical" evidence="6">
    <location>
        <begin position="204"/>
        <end position="223"/>
    </location>
</feature>
<evidence type="ECO:0000313" key="9">
    <source>
        <dbReference type="Proteomes" id="UP000655208"/>
    </source>
</evidence>
<name>A0A917WH41_9ACTN</name>
<protein>
    <submittedName>
        <fullName evidence="8">Glycine/betaine ABC transporter permease</fullName>
    </submittedName>
</protein>
<evidence type="ECO:0000256" key="5">
    <source>
        <dbReference type="ARBA" id="ARBA00023136"/>
    </source>
</evidence>
<dbReference type="Gene3D" id="1.10.3720.10">
    <property type="entry name" value="MetI-like"/>
    <property type="match status" value="1"/>
</dbReference>
<evidence type="ECO:0000259" key="7">
    <source>
        <dbReference type="PROSITE" id="PS50928"/>
    </source>
</evidence>
<feature type="transmembrane region" description="Helical" evidence="6">
    <location>
        <begin position="69"/>
        <end position="87"/>
    </location>
</feature>
<evidence type="ECO:0000313" key="8">
    <source>
        <dbReference type="EMBL" id="GGM03644.1"/>
    </source>
</evidence>
<feature type="domain" description="ABC transmembrane type-1" evidence="7">
    <location>
        <begin position="25"/>
        <end position="223"/>
    </location>
</feature>
<evidence type="ECO:0000256" key="3">
    <source>
        <dbReference type="ARBA" id="ARBA00022692"/>
    </source>
</evidence>
<dbReference type="EMBL" id="BMNA01000004">
    <property type="protein sequence ID" value="GGM03644.1"/>
    <property type="molecule type" value="Genomic_DNA"/>
</dbReference>
<dbReference type="PROSITE" id="PS50928">
    <property type="entry name" value="ABC_TM1"/>
    <property type="match status" value="1"/>
</dbReference>
<dbReference type="SUPFAM" id="SSF161098">
    <property type="entry name" value="MetI-like"/>
    <property type="match status" value="1"/>
</dbReference>
<keyword evidence="4 6" id="KW-1133">Transmembrane helix</keyword>
<dbReference type="InterPro" id="IPR000515">
    <property type="entry name" value="MetI-like"/>
</dbReference>
<reference evidence="8" key="2">
    <citation type="submission" date="2020-09" db="EMBL/GenBank/DDBJ databases">
        <authorList>
            <person name="Sun Q."/>
            <person name="Zhou Y."/>
        </authorList>
    </citation>
    <scope>NUCLEOTIDE SEQUENCE</scope>
    <source>
        <strain evidence="8">CGMCC 4.7308</strain>
    </source>
</reference>